<dbReference type="RefSeq" id="WP_100785098.1">
    <property type="nucleotide sequence ID" value="NZ_NPDU01000008.1"/>
</dbReference>
<evidence type="ECO:0000313" key="5">
    <source>
        <dbReference type="Proteomes" id="UP000232149"/>
    </source>
</evidence>
<feature type="transmembrane region" description="Helical" evidence="2">
    <location>
        <begin position="99"/>
        <end position="119"/>
    </location>
</feature>
<feature type="transmembrane region" description="Helical" evidence="2">
    <location>
        <begin position="326"/>
        <end position="344"/>
    </location>
</feature>
<accession>A0A2M9YQK3</accession>
<dbReference type="EMBL" id="NPDU01000008">
    <property type="protein sequence ID" value="PJZ63159.1"/>
    <property type="molecule type" value="Genomic_DNA"/>
</dbReference>
<keyword evidence="2" id="KW-1133">Transmembrane helix</keyword>
<dbReference type="PANTHER" id="PTHR38434:SF1">
    <property type="entry name" value="BLL2549 PROTEIN"/>
    <property type="match status" value="1"/>
</dbReference>
<feature type="transmembrane region" description="Helical" evidence="2">
    <location>
        <begin position="202"/>
        <end position="220"/>
    </location>
</feature>
<feature type="transmembrane region" description="Helical" evidence="2">
    <location>
        <begin position="180"/>
        <end position="196"/>
    </location>
</feature>
<evidence type="ECO:0008006" key="7">
    <source>
        <dbReference type="Google" id="ProtNLM"/>
    </source>
</evidence>
<dbReference type="InterPro" id="IPR019286">
    <property type="entry name" value="DUF2339_TM"/>
</dbReference>
<evidence type="ECO:0000313" key="3">
    <source>
        <dbReference type="EMBL" id="PJZ53823.1"/>
    </source>
</evidence>
<comment type="caution">
    <text evidence="3">The sequence shown here is derived from an EMBL/GenBank/DDBJ whole genome shotgun (WGS) entry which is preliminary data.</text>
</comment>
<dbReference type="EMBL" id="NPDV01000005">
    <property type="protein sequence ID" value="PJZ53823.1"/>
    <property type="molecule type" value="Genomic_DNA"/>
</dbReference>
<evidence type="ECO:0000256" key="2">
    <source>
        <dbReference type="SAM" id="Phobius"/>
    </source>
</evidence>
<evidence type="ECO:0000256" key="1">
    <source>
        <dbReference type="SAM" id="Coils"/>
    </source>
</evidence>
<feature type="transmembrane region" description="Helical" evidence="2">
    <location>
        <begin position="522"/>
        <end position="540"/>
    </location>
</feature>
<keyword evidence="2" id="KW-0812">Transmembrane</keyword>
<dbReference type="PANTHER" id="PTHR38434">
    <property type="entry name" value="BLL2549 PROTEIN"/>
    <property type="match status" value="1"/>
</dbReference>
<protein>
    <recommendedName>
        <fullName evidence="7">DUF2339 domain-containing protein</fullName>
    </recommendedName>
</protein>
<name>A0A2M9YQK3_9LEPT</name>
<feature type="transmembrane region" description="Helical" evidence="2">
    <location>
        <begin position="546"/>
        <end position="568"/>
    </location>
</feature>
<feature type="transmembrane region" description="Helical" evidence="2">
    <location>
        <begin position="225"/>
        <end position="244"/>
    </location>
</feature>
<keyword evidence="5" id="KW-1185">Reference proteome</keyword>
<feature type="transmembrane region" description="Helical" evidence="2">
    <location>
        <begin position="406"/>
        <end position="424"/>
    </location>
</feature>
<feature type="transmembrane region" description="Helical" evidence="2">
    <location>
        <begin position="468"/>
        <end position="488"/>
    </location>
</feature>
<feature type="transmembrane region" description="Helical" evidence="2">
    <location>
        <begin position="296"/>
        <end position="314"/>
    </location>
</feature>
<dbReference type="AlphaFoldDB" id="A0A2M9YQK3"/>
<keyword evidence="1" id="KW-0175">Coiled coil</keyword>
<feature type="coiled-coil region" evidence="1">
    <location>
        <begin position="3"/>
        <end position="30"/>
    </location>
</feature>
<proteinExistence type="predicted"/>
<feature type="transmembrane region" description="Helical" evidence="2">
    <location>
        <begin position="356"/>
        <end position="374"/>
    </location>
</feature>
<dbReference type="Proteomes" id="UP000232149">
    <property type="component" value="Unassembled WGS sequence"/>
</dbReference>
<feature type="transmembrane region" description="Helical" evidence="2">
    <location>
        <begin position="494"/>
        <end position="515"/>
    </location>
</feature>
<sequence>MDIEKIKKRLDQLEEEVISLKKEIATYSESSAERETIPLPSQAIHSETKIEKTFEKKRSPEWELFLGGNLLGKAGLFSILLATIWFIKYAFDNRWVNESGRILIGMSIGFGIAFTGLRLNVKGYRILPESVLGTGFSIVYLSLFGAYYYYDLFTLSETFLYLSFLSVFSSALAYRIRKEILYIFGLIGSVLSPVLISQGENSYKFLFGYLLFLNILHFLISRKSLWIVSSFVLLIANFTLYTFWSAENIHRSGFAIPFSFINVSFFLFLYGNFFFLPKLIDRTEESGTLFPNLNSILIPLFQVINALAFGYTGYNQLQKFYPNVTAHFFLFGALLFAIMIDRFGKKSSLLPAPARNNFETINLCLLLGFSFASLTDFSEGSWLTFSWIMLAGVVSILGVNLKKTSFQIISIGIWVLALFKLYFLNQMEDLDRAFLLNERFALYVLASLFLFATYQIRKNETVFRFERGFIYMGIITLIWGTVVDVHYAVRDEHYRNLCFSYVLAFYASVFLFAGFRYSFKSLRIVGIVVASVLVGKLYFYDIWTMSIIVRIIAGFTLGIGFFLVSLFYQKFKEKLSVSKTFTGLTLVLFVVGVFSAPASLSAESINVKGYKYYKDIQIQKIEKPKNEDAGFYGKIKLDEDIVRHSGVNDRRIVQNGKTIPFITRNTIETSTAGGESVAKLLFKVKNDTGNVYVLKLPKIPAKTHYTTILAQGPPEYEVRGTVYLGKNPEDRGTESSFNIYSYQGGEVSNQIQFESEEEISYVRIETDSEANFTFPKAIYKPIQEQVEFKKELERSDLEFGFNPDTRSTVFYYKNPMKVPIHRVVLHLKEEKYDRNVKVFFKDDSKEFSLLTEKNILKKPNIPSDANFIFANPIASELKFEIFDGDDPSLTVERVELFILQEEMVFPLEIEEVENPSSQTMRIYYGNPYAQAPEFDFAKTFTETSLPKEVLIKEEKENENFGYSIGEPPVSTWIIRAFFFLGVVILIFLSYRVFRTKNAAA</sequence>
<feature type="transmembrane region" description="Helical" evidence="2">
    <location>
        <begin position="256"/>
        <end position="275"/>
    </location>
</feature>
<evidence type="ECO:0000313" key="4">
    <source>
        <dbReference type="EMBL" id="PJZ63159.1"/>
    </source>
</evidence>
<feature type="transmembrane region" description="Helical" evidence="2">
    <location>
        <begin position="972"/>
        <end position="993"/>
    </location>
</feature>
<evidence type="ECO:0000313" key="6">
    <source>
        <dbReference type="Proteomes" id="UP000232188"/>
    </source>
</evidence>
<feature type="transmembrane region" description="Helical" evidence="2">
    <location>
        <begin position="580"/>
        <end position="600"/>
    </location>
</feature>
<feature type="transmembrane region" description="Helical" evidence="2">
    <location>
        <begin position="380"/>
        <end position="399"/>
    </location>
</feature>
<feature type="transmembrane region" description="Helical" evidence="2">
    <location>
        <begin position="64"/>
        <end position="87"/>
    </location>
</feature>
<feature type="transmembrane region" description="Helical" evidence="2">
    <location>
        <begin position="131"/>
        <end position="150"/>
    </location>
</feature>
<feature type="transmembrane region" description="Helical" evidence="2">
    <location>
        <begin position="156"/>
        <end position="173"/>
    </location>
</feature>
<gene>
    <name evidence="4" type="ORF">CH376_04775</name>
    <name evidence="3" type="ORF">CH380_07350</name>
</gene>
<feature type="transmembrane region" description="Helical" evidence="2">
    <location>
        <begin position="440"/>
        <end position="456"/>
    </location>
</feature>
<organism evidence="3 6">
    <name type="scientific">Leptospira adleri</name>
    <dbReference type="NCBI Taxonomy" id="2023186"/>
    <lineage>
        <taxon>Bacteria</taxon>
        <taxon>Pseudomonadati</taxon>
        <taxon>Spirochaetota</taxon>
        <taxon>Spirochaetia</taxon>
        <taxon>Leptospirales</taxon>
        <taxon>Leptospiraceae</taxon>
        <taxon>Leptospira</taxon>
    </lineage>
</organism>
<keyword evidence="2" id="KW-0472">Membrane</keyword>
<dbReference type="Pfam" id="PF10101">
    <property type="entry name" value="DUF2339"/>
    <property type="match status" value="1"/>
</dbReference>
<reference evidence="5 6" key="1">
    <citation type="submission" date="2017-07" db="EMBL/GenBank/DDBJ databases">
        <title>Leptospira spp. isolated from tropical soils.</title>
        <authorList>
            <person name="Thibeaux R."/>
            <person name="Iraola G."/>
            <person name="Ferres I."/>
            <person name="Bierque E."/>
            <person name="Girault D."/>
            <person name="Soupe-Gilbert M.-E."/>
            <person name="Picardeau M."/>
            <person name="Goarant C."/>
        </authorList>
    </citation>
    <scope>NUCLEOTIDE SEQUENCE [LARGE SCALE GENOMIC DNA]</scope>
    <source>
        <strain evidence="3 6">FH2-B-C1</strain>
        <strain evidence="4 5">FH2-B-D1</strain>
    </source>
</reference>
<dbReference type="Proteomes" id="UP000232188">
    <property type="component" value="Unassembled WGS sequence"/>
</dbReference>